<evidence type="ECO:0000313" key="1">
    <source>
        <dbReference type="EMBL" id="GBN62601.1"/>
    </source>
</evidence>
<organism evidence="1 2">
    <name type="scientific">Araneus ventricosus</name>
    <name type="common">Orbweaver spider</name>
    <name type="synonym">Epeira ventricosa</name>
    <dbReference type="NCBI Taxonomy" id="182803"/>
    <lineage>
        <taxon>Eukaryota</taxon>
        <taxon>Metazoa</taxon>
        <taxon>Ecdysozoa</taxon>
        <taxon>Arthropoda</taxon>
        <taxon>Chelicerata</taxon>
        <taxon>Arachnida</taxon>
        <taxon>Araneae</taxon>
        <taxon>Araneomorphae</taxon>
        <taxon>Entelegynae</taxon>
        <taxon>Araneoidea</taxon>
        <taxon>Araneidae</taxon>
        <taxon>Araneus</taxon>
    </lineage>
</organism>
<keyword evidence="2" id="KW-1185">Reference proteome</keyword>
<evidence type="ECO:0000313" key="2">
    <source>
        <dbReference type="Proteomes" id="UP000499080"/>
    </source>
</evidence>
<dbReference type="AlphaFoldDB" id="A0A4Y2QH29"/>
<gene>
    <name evidence="1" type="ORF">AVEN_177343_1</name>
</gene>
<protein>
    <submittedName>
        <fullName evidence="1">Uncharacterized protein</fullName>
    </submittedName>
</protein>
<dbReference type="Proteomes" id="UP000499080">
    <property type="component" value="Unassembled WGS sequence"/>
</dbReference>
<dbReference type="EMBL" id="BGPR01013862">
    <property type="protein sequence ID" value="GBN62601.1"/>
    <property type="molecule type" value="Genomic_DNA"/>
</dbReference>
<name>A0A4Y2QH29_ARAVE</name>
<reference evidence="1 2" key="1">
    <citation type="journal article" date="2019" name="Sci. Rep.">
        <title>Orb-weaving spider Araneus ventricosus genome elucidates the spidroin gene catalogue.</title>
        <authorList>
            <person name="Kono N."/>
            <person name="Nakamura H."/>
            <person name="Ohtoshi R."/>
            <person name="Moran D.A.P."/>
            <person name="Shinohara A."/>
            <person name="Yoshida Y."/>
            <person name="Fujiwara M."/>
            <person name="Mori M."/>
            <person name="Tomita M."/>
            <person name="Arakawa K."/>
        </authorList>
    </citation>
    <scope>NUCLEOTIDE SEQUENCE [LARGE SCALE GENOMIC DNA]</scope>
</reference>
<accession>A0A4Y2QH29</accession>
<proteinExistence type="predicted"/>
<comment type="caution">
    <text evidence="1">The sequence shown here is derived from an EMBL/GenBank/DDBJ whole genome shotgun (WGS) entry which is preliminary data.</text>
</comment>
<sequence>MNWKIERPQEIAPESPKNDIGLLWDSLHPKDGVLYRKWRVDDEFLSLATNSFPKSRIQEVLQERPATAQVECHFGVMKAEQNPRVIPIGIDFALTSEKWCREVYGSPKGPKQEPKAALQRYNVGAPSERMALIF</sequence>
<dbReference type="OrthoDB" id="10030726at2759"/>